<evidence type="ECO:0000256" key="5">
    <source>
        <dbReference type="ARBA" id="ARBA00022912"/>
    </source>
</evidence>
<comment type="catalytic activity">
    <reaction evidence="7">
        <text>O-phospho-L-seryl-[protein] + H2O = L-seryl-[protein] + phosphate</text>
        <dbReference type="Rhea" id="RHEA:20629"/>
        <dbReference type="Rhea" id="RHEA-COMP:9863"/>
        <dbReference type="Rhea" id="RHEA-COMP:11604"/>
        <dbReference type="ChEBI" id="CHEBI:15377"/>
        <dbReference type="ChEBI" id="CHEBI:29999"/>
        <dbReference type="ChEBI" id="CHEBI:43474"/>
        <dbReference type="ChEBI" id="CHEBI:83421"/>
        <dbReference type="EC" id="3.1.3.16"/>
    </reaction>
</comment>
<dbReference type="GO" id="GO:0005634">
    <property type="term" value="C:nucleus"/>
    <property type="evidence" value="ECO:0007669"/>
    <property type="project" value="TreeGrafter"/>
</dbReference>
<evidence type="ECO:0000256" key="6">
    <source>
        <dbReference type="ARBA" id="ARBA00023211"/>
    </source>
</evidence>
<proteinExistence type="predicted"/>
<keyword evidence="6" id="KW-0464">Manganese</keyword>
<evidence type="ECO:0000259" key="10">
    <source>
        <dbReference type="SMART" id="SM00156"/>
    </source>
</evidence>
<sequence length="251" mass="28172">ENPGFTPSDRGVSYTFGCDALRAFLDRFGLDLVARAHQVTSTGISPNIFDYKFARSRVVEDGYEFFANRQLVTIFSAPNYCGTFDNAGAMMSVDANLMCSFQILRPQEEDTKLGRGAGGGLLRPILNRCIQQGSSERRQEAGGRLSPFVRNEWPEEGSSEGRQEAEEHIRTEAHSATFSEDVLKDFKFRWISSFGDIRRLRVLLEPPPRDRLLGANYCGKFDNAGGIVNVDEDLVCSFQILRVRLKHYPGD</sequence>
<dbReference type="GO" id="GO:0004722">
    <property type="term" value="F:protein serine/threonine phosphatase activity"/>
    <property type="evidence" value="ECO:0007669"/>
    <property type="project" value="UniProtKB-EC"/>
</dbReference>
<keyword evidence="12" id="KW-1185">Reference proteome</keyword>
<evidence type="ECO:0000256" key="9">
    <source>
        <dbReference type="SAM" id="MobiDB-lite"/>
    </source>
</evidence>
<keyword evidence="4" id="KW-0378">Hydrolase</keyword>
<dbReference type="SUPFAM" id="SSF56300">
    <property type="entry name" value="Metallo-dependent phosphatases"/>
    <property type="match status" value="1"/>
</dbReference>
<comment type="cofactor">
    <cofactor evidence="1">
        <name>Mn(2+)</name>
        <dbReference type="ChEBI" id="CHEBI:29035"/>
    </cofactor>
</comment>
<evidence type="ECO:0000313" key="12">
    <source>
        <dbReference type="Proteomes" id="UP000677054"/>
    </source>
</evidence>
<accession>A0A7R9A6E9</accession>
<dbReference type="Proteomes" id="UP000677054">
    <property type="component" value="Unassembled WGS sequence"/>
</dbReference>
<dbReference type="PRINTS" id="PR00114">
    <property type="entry name" value="STPHPHTASE"/>
</dbReference>
<dbReference type="EMBL" id="CAJPEV010000685">
    <property type="protein sequence ID" value="CAG0887623.1"/>
    <property type="molecule type" value="Genomic_DNA"/>
</dbReference>
<feature type="compositionally biased region" description="Basic and acidic residues" evidence="9">
    <location>
        <begin position="159"/>
        <end position="171"/>
    </location>
</feature>
<dbReference type="InterPro" id="IPR029052">
    <property type="entry name" value="Metallo-depent_PP-like"/>
</dbReference>
<protein>
    <recommendedName>
        <fullName evidence="2">protein-serine/threonine phosphatase</fullName>
        <ecNumber evidence="2">3.1.3.16</ecNumber>
    </recommendedName>
</protein>
<dbReference type="AlphaFoldDB" id="A0A7R9A6E9"/>
<evidence type="ECO:0000256" key="3">
    <source>
        <dbReference type="ARBA" id="ARBA00022723"/>
    </source>
</evidence>
<feature type="domain" description="Serine/threonine specific protein phosphatases" evidence="10">
    <location>
        <begin position="1"/>
        <end position="108"/>
    </location>
</feature>
<dbReference type="InterPro" id="IPR050341">
    <property type="entry name" value="PP1_catalytic_subunit"/>
</dbReference>
<dbReference type="EC" id="3.1.3.16" evidence="2"/>
<evidence type="ECO:0000256" key="1">
    <source>
        <dbReference type="ARBA" id="ARBA00001936"/>
    </source>
</evidence>
<dbReference type="OrthoDB" id="1930084at2759"/>
<reference evidence="11" key="1">
    <citation type="submission" date="2020-11" db="EMBL/GenBank/DDBJ databases">
        <authorList>
            <person name="Tran Van P."/>
        </authorList>
    </citation>
    <scope>NUCLEOTIDE SEQUENCE</scope>
</reference>
<evidence type="ECO:0000256" key="2">
    <source>
        <dbReference type="ARBA" id="ARBA00013081"/>
    </source>
</evidence>
<keyword evidence="5" id="KW-0904">Protein phosphatase</keyword>
<gene>
    <name evidence="11" type="ORF">DSTB1V02_LOCUS4567</name>
</gene>
<evidence type="ECO:0000256" key="4">
    <source>
        <dbReference type="ARBA" id="ARBA00022801"/>
    </source>
</evidence>
<dbReference type="PANTHER" id="PTHR11668:SF300">
    <property type="entry name" value="SERINE_THREONINE-PROTEIN PHOSPHATASE"/>
    <property type="match status" value="1"/>
</dbReference>
<evidence type="ECO:0000256" key="7">
    <source>
        <dbReference type="ARBA" id="ARBA00047761"/>
    </source>
</evidence>
<dbReference type="GO" id="GO:0005737">
    <property type="term" value="C:cytoplasm"/>
    <property type="evidence" value="ECO:0007669"/>
    <property type="project" value="TreeGrafter"/>
</dbReference>
<feature type="region of interest" description="Disordered" evidence="9">
    <location>
        <begin position="133"/>
        <end position="171"/>
    </location>
</feature>
<comment type="catalytic activity">
    <reaction evidence="8">
        <text>O-phospho-L-threonyl-[protein] + H2O = L-threonyl-[protein] + phosphate</text>
        <dbReference type="Rhea" id="RHEA:47004"/>
        <dbReference type="Rhea" id="RHEA-COMP:11060"/>
        <dbReference type="Rhea" id="RHEA-COMP:11605"/>
        <dbReference type="ChEBI" id="CHEBI:15377"/>
        <dbReference type="ChEBI" id="CHEBI:30013"/>
        <dbReference type="ChEBI" id="CHEBI:43474"/>
        <dbReference type="ChEBI" id="CHEBI:61977"/>
        <dbReference type="EC" id="3.1.3.16"/>
    </reaction>
</comment>
<evidence type="ECO:0000256" key="8">
    <source>
        <dbReference type="ARBA" id="ARBA00048336"/>
    </source>
</evidence>
<dbReference type="GO" id="GO:0046872">
    <property type="term" value="F:metal ion binding"/>
    <property type="evidence" value="ECO:0007669"/>
    <property type="project" value="UniProtKB-KW"/>
</dbReference>
<dbReference type="Gene3D" id="3.60.21.10">
    <property type="match status" value="1"/>
</dbReference>
<feature type="non-terminal residue" evidence="11">
    <location>
        <position position="1"/>
    </location>
</feature>
<organism evidence="11">
    <name type="scientific">Darwinula stevensoni</name>
    <dbReference type="NCBI Taxonomy" id="69355"/>
    <lineage>
        <taxon>Eukaryota</taxon>
        <taxon>Metazoa</taxon>
        <taxon>Ecdysozoa</taxon>
        <taxon>Arthropoda</taxon>
        <taxon>Crustacea</taxon>
        <taxon>Oligostraca</taxon>
        <taxon>Ostracoda</taxon>
        <taxon>Podocopa</taxon>
        <taxon>Podocopida</taxon>
        <taxon>Darwinulocopina</taxon>
        <taxon>Darwinuloidea</taxon>
        <taxon>Darwinulidae</taxon>
        <taxon>Darwinula</taxon>
    </lineage>
</organism>
<dbReference type="InterPro" id="IPR006186">
    <property type="entry name" value="Ser/Thr-sp_prot-phosphatase"/>
</dbReference>
<keyword evidence="3" id="KW-0479">Metal-binding</keyword>
<dbReference type="PANTHER" id="PTHR11668">
    <property type="entry name" value="SERINE/THREONINE PROTEIN PHOSPHATASE"/>
    <property type="match status" value="1"/>
</dbReference>
<evidence type="ECO:0000313" key="11">
    <source>
        <dbReference type="EMBL" id="CAD7244680.1"/>
    </source>
</evidence>
<dbReference type="SMART" id="SM00156">
    <property type="entry name" value="PP2Ac"/>
    <property type="match status" value="1"/>
</dbReference>
<dbReference type="EMBL" id="LR900202">
    <property type="protein sequence ID" value="CAD7244680.1"/>
    <property type="molecule type" value="Genomic_DNA"/>
</dbReference>
<name>A0A7R9A6E9_9CRUS</name>